<evidence type="ECO:0000313" key="8">
    <source>
        <dbReference type="Proteomes" id="UP000002630"/>
    </source>
</evidence>
<evidence type="ECO:0000256" key="1">
    <source>
        <dbReference type="ARBA" id="ARBA00022603"/>
    </source>
</evidence>
<feature type="region of interest" description="Disordered" evidence="5">
    <location>
        <begin position="363"/>
        <end position="390"/>
    </location>
</feature>
<dbReference type="EMBL" id="FN649745">
    <property type="protein sequence ID" value="CBJ28872.1"/>
    <property type="molecule type" value="Genomic_DNA"/>
</dbReference>
<accession>D7FIQ4</accession>
<feature type="region of interest" description="Disordered" evidence="5">
    <location>
        <begin position="269"/>
        <end position="291"/>
    </location>
</feature>
<dbReference type="eggNOG" id="KOG1501">
    <property type="taxonomic scope" value="Eukaryota"/>
</dbReference>
<dbReference type="Gene3D" id="3.40.50.150">
    <property type="entry name" value="Vaccinia Virus protein VP39"/>
    <property type="match status" value="2"/>
</dbReference>
<keyword evidence="1 4" id="KW-0489">Methyltransferase</keyword>
<evidence type="ECO:0000256" key="3">
    <source>
        <dbReference type="ARBA" id="ARBA00022691"/>
    </source>
</evidence>
<dbReference type="InterPro" id="IPR025799">
    <property type="entry name" value="Arg_MeTrfase"/>
</dbReference>
<proteinExistence type="predicted"/>
<dbReference type="OrthoDB" id="412876at2759"/>
<reference evidence="7 8" key="1">
    <citation type="journal article" date="2010" name="Nature">
        <title>The Ectocarpus genome and the independent evolution of multicellularity in brown algae.</title>
        <authorList>
            <person name="Cock J.M."/>
            <person name="Sterck L."/>
            <person name="Rouze P."/>
            <person name="Scornet D."/>
            <person name="Allen A.E."/>
            <person name="Amoutzias G."/>
            <person name="Anthouard V."/>
            <person name="Artiguenave F."/>
            <person name="Aury J.M."/>
            <person name="Badger J.H."/>
            <person name="Beszteri B."/>
            <person name="Billiau K."/>
            <person name="Bonnet E."/>
            <person name="Bothwell J.H."/>
            <person name="Bowler C."/>
            <person name="Boyen C."/>
            <person name="Brownlee C."/>
            <person name="Carrano C.J."/>
            <person name="Charrier B."/>
            <person name="Cho G.Y."/>
            <person name="Coelho S.M."/>
            <person name="Collen J."/>
            <person name="Corre E."/>
            <person name="Da Silva C."/>
            <person name="Delage L."/>
            <person name="Delaroque N."/>
            <person name="Dittami S.M."/>
            <person name="Doulbeau S."/>
            <person name="Elias M."/>
            <person name="Farnham G."/>
            <person name="Gachon C.M."/>
            <person name="Gschloessl B."/>
            <person name="Heesch S."/>
            <person name="Jabbari K."/>
            <person name="Jubin C."/>
            <person name="Kawai H."/>
            <person name="Kimura K."/>
            <person name="Kloareg B."/>
            <person name="Kupper F.C."/>
            <person name="Lang D."/>
            <person name="Le Bail A."/>
            <person name="Leblanc C."/>
            <person name="Lerouge P."/>
            <person name="Lohr M."/>
            <person name="Lopez P.J."/>
            <person name="Martens C."/>
            <person name="Maumus F."/>
            <person name="Michel G."/>
            <person name="Miranda-Saavedra D."/>
            <person name="Morales J."/>
            <person name="Moreau H."/>
            <person name="Motomura T."/>
            <person name="Nagasato C."/>
            <person name="Napoli C.A."/>
            <person name="Nelson D.R."/>
            <person name="Nyvall-Collen P."/>
            <person name="Peters A.F."/>
            <person name="Pommier C."/>
            <person name="Potin P."/>
            <person name="Poulain J."/>
            <person name="Quesneville H."/>
            <person name="Read B."/>
            <person name="Rensing S.A."/>
            <person name="Ritter A."/>
            <person name="Rousvoal S."/>
            <person name="Samanta M."/>
            <person name="Samson G."/>
            <person name="Schroeder D.C."/>
            <person name="Segurens B."/>
            <person name="Strittmatter M."/>
            <person name="Tonon T."/>
            <person name="Tregear J.W."/>
            <person name="Valentin K."/>
            <person name="von Dassow P."/>
            <person name="Yamagishi T."/>
            <person name="Van de Peer Y."/>
            <person name="Wincker P."/>
        </authorList>
    </citation>
    <scope>NUCLEOTIDE SEQUENCE [LARGE SCALE GENOMIC DNA]</scope>
    <source>
        <strain evidence="8">Ec32 / CCAP1310/4</strain>
    </source>
</reference>
<dbReference type="PANTHER" id="PTHR11006">
    <property type="entry name" value="PROTEIN ARGININE N-METHYLTRANSFERASE"/>
    <property type="match status" value="1"/>
</dbReference>
<dbReference type="GO" id="GO:0032259">
    <property type="term" value="P:methylation"/>
    <property type="evidence" value="ECO:0007669"/>
    <property type="project" value="UniProtKB-KW"/>
</dbReference>
<organism evidence="7 8">
    <name type="scientific">Ectocarpus siliculosus</name>
    <name type="common">Brown alga</name>
    <name type="synonym">Conferva siliculosa</name>
    <dbReference type="NCBI Taxonomy" id="2880"/>
    <lineage>
        <taxon>Eukaryota</taxon>
        <taxon>Sar</taxon>
        <taxon>Stramenopiles</taxon>
        <taxon>Ochrophyta</taxon>
        <taxon>PX clade</taxon>
        <taxon>Phaeophyceae</taxon>
        <taxon>Ectocarpales</taxon>
        <taxon>Ectocarpaceae</taxon>
        <taxon>Ectocarpus</taxon>
    </lineage>
</organism>
<dbReference type="STRING" id="2880.D7FIQ4"/>
<protein>
    <recommendedName>
        <fullName evidence="6">Protein arginine N-methyltransferase domain-containing protein</fullName>
    </recommendedName>
</protein>
<dbReference type="InterPro" id="IPR055135">
    <property type="entry name" value="PRMT_dom"/>
</dbReference>
<dbReference type="InParanoid" id="D7FIQ4"/>
<feature type="compositionally biased region" description="Basic and acidic residues" evidence="5">
    <location>
        <begin position="377"/>
        <end position="390"/>
    </location>
</feature>
<dbReference type="Pfam" id="PF22528">
    <property type="entry name" value="PRMT_C"/>
    <property type="match status" value="1"/>
</dbReference>
<dbReference type="Gene3D" id="2.70.160.11">
    <property type="entry name" value="Hnrnp arginine n-methyltransferase1"/>
    <property type="match status" value="2"/>
</dbReference>
<dbReference type="SUPFAM" id="SSF53335">
    <property type="entry name" value="S-adenosyl-L-methionine-dependent methyltransferases"/>
    <property type="match status" value="1"/>
</dbReference>
<dbReference type="GO" id="GO:0042054">
    <property type="term" value="F:histone methyltransferase activity"/>
    <property type="evidence" value="ECO:0007669"/>
    <property type="project" value="TreeGrafter"/>
</dbReference>
<evidence type="ECO:0000256" key="4">
    <source>
        <dbReference type="PROSITE-ProRule" id="PRU01015"/>
    </source>
</evidence>
<dbReference type="EMBL" id="FN647890">
    <property type="protein sequence ID" value="CBJ28872.1"/>
    <property type="molecule type" value="Genomic_DNA"/>
</dbReference>
<evidence type="ECO:0000259" key="6">
    <source>
        <dbReference type="Pfam" id="PF22528"/>
    </source>
</evidence>
<dbReference type="InterPro" id="IPR029063">
    <property type="entry name" value="SAM-dependent_MTases_sf"/>
</dbReference>
<dbReference type="PROSITE" id="PS51678">
    <property type="entry name" value="SAM_MT_PRMT"/>
    <property type="match status" value="1"/>
</dbReference>
<dbReference type="GO" id="GO:0016274">
    <property type="term" value="F:protein-arginine N-methyltransferase activity"/>
    <property type="evidence" value="ECO:0007669"/>
    <property type="project" value="InterPro"/>
</dbReference>
<gene>
    <name evidence="7" type="ORF">Esi_0122_0102</name>
</gene>
<evidence type="ECO:0000256" key="2">
    <source>
        <dbReference type="ARBA" id="ARBA00022679"/>
    </source>
</evidence>
<sequence>MLHDNARNRAYSEAVRLLAAKSAHSDNTEAVERWLDIGTGSGLLASLVAAATTSTRTEVYACEGVNEVADVAAQTFQKNGERVRLFLGRSTEMEIGRDLPSRVPRVISELLGTGLLEEGILPTLRDAKARLLSPGFVSIPSNAEVWAFCCQSSELHSMSRLLPSAGTSSGESFRAPSSEEWERCPGAAGPVSMHENGMVQFHPLSPSVRIFEFDLMSCDNPLPGPEGRRCEVQFPIDTISGGDGEVHAIVCWWQCFMDEDRTIVMSTSPLPPPKASSEFRTEPPACTPPHRDHWRQSVYLLSRPVQVEAGDTVCAIACHDDSTVWFEAVAAATSRRSAGPGRTVHDGVIAGAGVPTFGTSAASRGIDNTFAPPGGKAGRDEHDWERETISRETSIRSFPPVCVCGLHRTCPPSRIQMLNDQHRTDAFRSAIRAILLGTRKAQTQDENRTAASAVDSDAEIARVASGEKRRRTASACVACISDGFLLPLLAAQEGAFEVLEIQPSTAYRAMCRDVYLANGIDIGEGDHGNDQRRVIRQFPGGVLNVYELLTPTSADNDAFGLAGKKLDAVVGEPFFADLSTAAWSLESLLLFWCARTALEAGGCFSPRTKVMPARARLVACPFACELLFNSRCRVGTVEGVDMSAANDGLGLERRVDEANHGGSGEGDERRRPGEVESLRLSEFGHQLLGPPTAVLDMDLTRPLCDLRGGRTEIRCFGHHPRTTAVAPNDGGRRVSHVTCHGIGLWVDFFLDEQMSQVLSTGPEVLYWAQGVFFFEKGWLVPPSGRSFHLETALVDGALRVHVS</sequence>
<feature type="domain" description="Protein arginine N-methyltransferase" evidence="6">
    <location>
        <begin position="203"/>
        <end position="316"/>
    </location>
</feature>
<keyword evidence="3 4" id="KW-0949">S-adenosyl-L-methionine</keyword>
<dbReference type="AlphaFoldDB" id="D7FIQ4"/>
<keyword evidence="2 4" id="KW-0808">Transferase</keyword>
<feature type="region of interest" description="Disordered" evidence="5">
    <location>
        <begin position="651"/>
        <end position="673"/>
    </location>
</feature>
<dbReference type="PANTHER" id="PTHR11006:SF4">
    <property type="entry name" value="PROTEIN ARGININE N-METHYLTRANSFERASE 7"/>
    <property type="match status" value="1"/>
</dbReference>
<evidence type="ECO:0000256" key="5">
    <source>
        <dbReference type="SAM" id="MobiDB-lite"/>
    </source>
</evidence>
<dbReference type="Proteomes" id="UP000002630">
    <property type="component" value="Linkage Group LG20"/>
</dbReference>
<name>D7FIQ4_ECTSI</name>
<evidence type="ECO:0000313" key="7">
    <source>
        <dbReference type="EMBL" id="CBJ28872.1"/>
    </source>
</evidence>
<keyword evidence="8" id="KW-1185">Reference proteome</keyword>